<accession>A0A255GJE1</accession>
<dbReference type="OrthoDB" id="4867914at2"/>
<dbReference type="PANTHER" id="PTHR42718:SF49">
    <property type="entry name" value="EXPORT PROTEIN"/>
    <property type="match status" value="1"/>
</dbReference>
<feature type="transmembrane region" description="Helical" evidence="5">
    <location>
        <begin position="115"/>
        <end position="135"/>
    </location>
</feature>
<dbReference type="InterPro" id="IPR036259">
    <property type="entry name" value="MFS_trans_sf"/>
</dbReference>
<comment type="caution">
    <text evidence="7">The sequence shown here is derived from an EMBL/GenBank/DDBJ whole genome shotgun (WGS) entry which is preliminary data.</text>
</comment>
<feature type="transmembrane region" description="Helical" evidence="5">
    <location>
        <begin position="141"/>
        <end position="161"/>
    </location>
</feature>
<dbReference type="PROSITE" id="PS50850">
    <property type="entry name" value="MFS"/>
    <property type="match status" value="1"/>
</dbReference>
<keyword evidence="8" id="KW-1185">Reference proteome</keyword>
<feature type="transmembrane region" description="Helical" evidence="5">
    <location>
        <begin position="81"/>
        <end position="103"/>
    </location>
</feature>
<dbReference type="Proteomes" id="UP000215896">
    <property type="component" value="Unassembled WGS sequence"/>
</dbReference>
<keyword evidence="4 5" id="KW-0472">Membrane</keyword>
<feature type="transmembrane region" description="Helical" evidence="5">
    <location>
        <begin position="181"/>
        <end position="202"/>
    </location>
</feature>
<keyword evidence="3 5" id="KW-1133">Transmembrane helix</keyword>
<evidence type="ECO:0000313" key="8">
    <source>
        <dbReference type="Proteomes" id="UP000215896"/>
    </source>
</evidence>
<evidence type="ECO:0000256" key="1">
    <source>
        <dbReference type="ARBA" id="ARBA00004651"/>
    </source>
</evidence>
<dbReference type="Gene3D" id="1.20.1250.20">
    <property type="entry name" value="MFS general substrate transporter like domains"/>
    <property type="match status" value="1"/>
</dbReference>
<dbReference type="RefSeq" id="WP_094405366.1">
    <property type="nucleotide sequence ID" value="NZ_NMVO01000012.1"/>
</dbReference>
<comment type="subcellular location">
    <subcellularLocation>
        <location evidence="1">Cell membrane</location>
        <topology evidence="1">Multi-pass membrane protein</topology>
    </subcellularLocation>
</comment>
<feature type="transmembrane region" description="Helical" evidence="5">
    <location>
        <begin position="214"/>
        <end position="236"/>
    </location>
</feature>
<dbReference type="SUPFAM" id="SSF103473">
    <property type="entry name" value="MFS general substrate transporter"/>
    <property type="match status" value="1"/>
</dbReference>
<dbReference type="Gene3D" id="1.20.1720.10">
    <property type="entry name" value="Multidrug resistance protein D"/>
    <property type="match status" value="1"/>
</dbReference>
<dbReference type="InterPro" id="IPR011701">
    <property type="entry name" value="MFS"/>
</dbReference>
<organism evidence="7 8">
    <name type="scientific">Enemella evansiae</name>
    <dbReference type="NCBI Taxonomy" id="2016499"/>
    <lineage>
        <taxon>Bacteria</taxon>
        <taxon>Bacillati</taxon>
        <taxon>Actinomycetota</taxon>
        <taxon>Actinomycetes</taxon>
        <taxon>Propionibacteriales</taxon>
        <taxon>Propionibacteriaceae</taxon>
        <taxon>Enemella</taxon>
    </lineage>
</organism>
<sequence length="378" mass="37292">MFATANLVCGLTDSVTAFVLARLVAGAGATGMIATGLGLVAAASEHDTHRRTTATWWSVAMGAGIALGPIGTGLLDRIDGWHLFYLGLALGGALLGLAAARLRLPAAPRRSGRRLDLLGFALLTGALATGVTAIVGFRTGAGPGTIALLVAALLLTVALVVSQRRGRSTLIDPALFRHRGFLAATLAGFGTGFGVIAAMSYACSHLVLGLGMSTLAAACLLAAWSGTSAVAALVVARVAANLPGPAQLAGGLTGTAAGLLLLIPATSPLGMLPGLLLAGAASGVLNAGLARQAVATVPAERAAMGSGANNTARYLGAALGVTLAATLVGHAPTLGIGWQRVTLVTGVAAALSALGVLLLSRAHSRAADPQPALAKGDR</sequence>
<feature type="transmembrane region" description="Helical" evidence="5">
    <location>
        <begin position="271"/>
        <end position="290"/>
    </location>
</feature>
<dbReference type="Pfam" id="PF07690">
    <property type="entry name" value="MFS_1"/>
    <property type="match status" value="1"/>
</dbReference>
<evidence type="ECO:0000256" key="5">
    <source>
        <dbReference type="SAM" id="Phobius"/>
    </source>
</evidence>
<proteinExistence type="predicted"/>
<dbReference type="GO" id="GO:0005886">
    <property type="term" value="C:plasma membrane"/>
    <property type="evidence" value="ECO:0007669"/>
    <property type="project" value="UniProtKB-SubCell"/>
</dbReference>
<evidence type="ECO:0000259" key="6">
    <source>
        <dbReference type="PROSITE" id="PS50850"/>
    </source>
</evidence>
<reference evidence="7 8" key="1">
    <citation type="submission" date="2017-07" db="EMBL/GenBank/DDBJ databases">
        <title>Draft whole genome sequences of clinical Proprionibacteriaceae strains.</title>
        <authorList>
            <person name="Bernier A.-M."/>
            <person name="Bernard K."/>
            <person name="Domingo M.-C."/>
        </authorList>
    </citation>
    <scope>NUCLEOTIDE SEQUENCE [LARGE SCALE GENOMIC DNA]</scope>
    <source>
        <strain evidence="7 8">NML 030167</strain>
    </source>
</reference>
<dbReference type="EMBL" id="NMVO01000012">
    <property type="protein sequence ID" value="OYO14656.1"/>
    <property type="molecule type" value="Genomic_DNA"/>
</dbReference>
<protein>
    <submittedName>
        <fullName evidence="7">MFS transporter</fullName>
    </submittedName>
</protein>
<dbReference type="InterPro" id="IPR020846">
    <property type="entry name" value="MFS_dom"/>
</dbReference>
<name>A0A255GJE1_9ACTN</name>
<feature type="domain" description="Major facilitator superfamily (MFS) profile" evidence="6">
    <location>
        <begin position="1"/>
        <end position="364"/>
    </location>
</feature>
<evidence type="ECO:0000256" key="4">
    <source>
        <dbReference type="ARBA" id="ARBA00023136"/>
    </source>
</evidence>
<dbReference type="GO" id="GO:0022857">
    <property type="term" value="F:transmembrane transporter activity"/>
    <property type="evidence" value="ECO:0007669"/>
    <property type="project" value="InterPro"/>
</dbReference>
<keyword evidence="2 5" id="KW-0812">Transmembrane</keyword>
<feature type="transmembrane region" description="Helical" evidence="5">
    <location>
        <begin position="248"/>
        <end position="265"/>
    </location>
</feature>
<dbReference type="PANTHER" id="PTHR42718">
    <property type="entry name" value="MAJOR FACILITATOR SUPERFAMILY MULTIDRUG TRANSPORTER MFSC"/>
    <property type="match status" value="1"/>
</dbReference>
<feature type="transmembrane region" description="Helical" evidence="5">
    <location>
        <begin position="20"/>
        <end position="42"/>
    </location>
</feature>
<feature type="transmembrane region" description="Helical" evidence="5">
    <location>
        <begin position="54"/>
        <end position="75"/>
    </location>
</feature>
<evidence type="ECO:0000256" key="2">
    <source>
        <dbReference type="ARBA" id="ARBA00022692"/>
    </source>
</evidence>
<feature type="transmembrane region" description="Helical" evidence="5">
    <location>
        <begin position="337"/>
        <end position="359"/>
    </location>
</feature>
<gene>
    <name evidence="7" type="ORF">CGZ94_08785</name>
</gene>
<evidence type="ECO:0000256" key="3">
    <source>
        <dbReference type="ARBA" id="ARBA00022989"/>
    </source>
</evidence>
<evidence type="ECO:0000313" key="7">
    <source>
        <dbReference type="EMBL" id="OYO14656.1"/>
    </source>
</evidence>
<dbReference type="AlphaFoldDB" id="A0A255GJE1"/>
<feature type="transmembrane region" description="Helical" evidence="5">
    <location>
        <begin position="311"/>
        <end position="331"/>
    </location>
</feature>